<organism evidence="2 3">
    <name type="scientific">Cardiocondyla obscurior</name>
    <dbReference type="NCBI Taxonomy" id="286306"/>
    <lineage>
        <taxon>Eukaryota</taxon>
        <taxon>Metazoa</taxon>
        <taxon>Ecdysozoa</taxon>
        <taxon>Arthropoda</taxon>
        <taxon>Hexapoda</taxon>
        <taxon>Insecta</taxon>
        <taxon>Pterygota</taxon>
        <taxon>Neoptera</taxon>
        <taxon>Endopterygota</taxon>
        <taxon>Hymenoptera</taxon>
        <taxon>Apocrita</taxon>
        <taxon>Aculeata</taxon>
        <taxon>Formicoidea</taxon>
        <taxon>Formicidae</taxon>
        <taxon>Myrmicinae</taxon>
        <taxon>Cardiocondyla</taxon>
    </lineage>
</organism>
<sequence length="179" mass="20143">MEDTAANENRFREVTHDSAARNSASLRGRFSGRCMKREIKEKRRSRRLAAERTRGRKAGRKGPRRGGPGKEKRDFNLWTLALPRLTNIHTRTRAYVRTISLIAHTVAHDSSGRQTSLPCTRLGYVTHIPARRRDACSGKEPAPTKGVARGATRERGEHEAESRCSRRQLPSTGQHCPGH</sequence>
<dbReference type="EMBL" id="JADYXP020000001">
    <property type="protein sequence ID" value="KAL0133891.1"/>
    <property type="molecule type" value="Genomic_DNA"/>
</dbReference>
<feature type="compositionally biased region" description="Basic residues" evidence="1">
    <location>
        <begin position="54"/>
        <end position="64"/>
    </location>
</feature>
<proteinExistence type="predicted"/>
<feature type="compositionally biased region" description="Basic and acidic residues" evidence="1">
    <location>
        <begin position="151"/>
        <end position="164"/>
    </location>
</feature>
<feature type="region of interest" description="Disordered" evidence="1">
    <location>
        <begin position="134"/>
        <end position="179"/>
    </location>
</feature>
<evidence type="ECO:0000313" key="3">
    <source>
        <dbReference type="Proteomes" id="UP001430953"/>
    </source>
</evidence>
<reference evidence="2 3" key="1">
    <citation type="submission" date="2023-03" db="EMBL/GenBank/DDBJ databases">
        <title>High recombination rates correlate with genetic variation in Cardiocondyla obscurior ants.</title>
        <authorList>
            <person name="Errbii M."/>
        </authorList>
    </citation>
    <scope>NUCLEOTIDE SEQUENCE [LARGE SCALE GENOMIC DNA]</scope>
    <source>
        <strain evidence="2">Alpha-2009</strain>
        <tissue evidence="2">Whole body</tissue>
    </source>
</reference>
<evidence type="ECO:0000256" key="1">
    <source>
        <dbReference type="SAM" id="MobiDB-lite"/>
    </source>
</evidence>
<feature type="region of interest" description="Disordered" evidence="1">
    <location>
        <begin position="1"/>
        <end position="72"/>
    </location>
</feature>
<gene>
    <name evidence="2" type="ORF">PUN28_001084</name>
</gene>
<protein>
    <submittedName>
        <fullName evidence="2">Uncharacterized protein</fullName>
    </submittedName>
</protein>
<accession>A0AAW2H3G7</accession>
<feature type="compositionally biased region" description="Basic and acidic residues" evidence="1">
    <location>
        <begin position="9"/>
        <end position="19"/>
    </location>
</feature>
<dbReference type="Proteomes" id="UP001430953">
    <property type="component" value="Unassembled WGS sequence"/>
</dbReference>
<feature type="compositionally biased region" description="Polar residues" evidence="1">
    <location>
        <begin position="168"/>
        <end position="179"/>
    </location>
</feature>
<name>A0AAW2H3G7_9HYME</name>
<evidence type="ECO:0000313" key="2">
    <source>
        <dbReference type="EMBL" id="KAL0133891.1"/>
    </source>
</evidence>
<keyword evidence="3" id="KW-1185">Reference proteome</keyword>
<dbReference type="AlphaFoldDB" id="A0AAW2H3G7"/>
<comment type="caution">
    <text evidence="2">The sequence shown here is derived from an EMBL/GenBank/DDBJ whole genome shotgun (WGS) entry which is preliminary data.</text>
</comment>